<dbReference type="OrthoDB" id="573055at2"/>
<dbReference type="Proteomes" id="UP000253370">
    <property type="component" value="Unassembled WGS sequence"/>
</dbReference>
<accession>A0A365U9G1</accession>
<reference evidence="2 3" key="1">
    <citation type="submission" date="2018-07" db="EMBL/GenBank/DDBJ databases">
        <title>Rhodosalinus sp. strain E84T genomic sequence and assembly.</title>
        <authorList>
            <person name="Liu Z.-W."/>
            <person name="Lu D.-C."/>
        </authorList>
    </citation>
    <scope>NUCLEOTIDE SEQUENCE [LARGE SCALE GENOMIC DNA]</scope>
    <source>
        <strain evidence="2 3">E84</strain>
    </source>
</reference>
<evidence type="ECO:0000313" key="2">
    <source>
        <dbReference type="EMBL" id="RBI85683.1"/>
    </source>
</evidence>
<gene>
    <name evidence="2" type="ORF">DRV85_08115</name>
</gene>
<sequence length="115" mass="12305">MLSAALVATAPLGADPARVVDAAAEREGHGWRFSVTPRHCDTGWDDHADGWRVPAPSGEVPGTRELLHPHVTEQPFTRSLAGVVVPEGVTDVRLESSTTRTGWSGETRTLRLAGE</sequence>
<feature type="compositionally biased region" description="Polar residues" evidence="1">
    <location>
        <begin position="96"/>
        <end position="107"/>
    </location>
</feature>
<dbReference type="EMBL" id="QNTQ01000006">
    <property type="protein sequence ID" value="RBI85683.1"/>
    <property type="molecule type" value="Genomic_DNA"/>
</dbReference>
<organism evidence="2 3">
    <name type="scientific">Rhodosalinus halophilus</name>
    <dbReference type="NCBI Taxonomy" id="2259333"/>
    <lineage>
        <taxon>Bacteria</taxon>
        <taxon>Pseudomonadati</taxon>
        <taxon>Pseudomonadota</taxon>
        <taxon>Alphaproteobacteria</taxon>
        <taxon>Rhodobacterales</taxon>
        <taxon>Paracoccaceae</taxon>
        <taxon>Rhodosalinus</taxon>
    </lineage>
</organism>
<protein>
    <submittedName>
        <fullName evidence="2">Uncharacterized protein</fullName>
    </submittedName>
</protein>
<feature type="region of interest" description="Disordered" evidence="1">
    <location>
        <begin position="96"/>
        <end position="115"/>
    </location>
</feature>
<comment type="caution">
    <text evidence="2">The sequence shown here is derived from an EMBL/GenBank/DDBJ whole genome shotgun (WGS) entry which is preliminary data.</text>
</comment>
<evidence type="ECO:0000256" key="1">
    <source>
        <dbReference type="SAM" id="MobiDB-lite"/>
    </source>
</evidence>
<name>A0A365U9G1_9RHOB</name>
<dbReference type="AlphaFoldDB" id="A0A365U9G1"/>
<proteinExistence type="predicted"/>
<evidence type="ECO:0000313" key="3">
    <source>
        <dbReference type="Proteomes" id="UP000253370"/>
    </source>
</evidence>
<keyword evidence="3" id="KW-1185">Reference proteome</keyword>